<name>A0A2T7NDM4_POMCA</name>
<dbReference type="PANTHER" id="PTHR10188:SF16">
    <property type="entry name" value="N(4)-(BETA-N-ACETYLGLUCOSAMINYL)-L-ASPARAGINASE-LIKE"/>
    <property type="match status" value="1"/>
</dbReference>
<dbReference type="InterPro" id="IPR000246">
    <property type="entry name" value="Peptidase_T2"/>
</dbReference>
<gene>
    <name evidence="4" type="ORF">C0Q70_19759</name>
</gene>
<dbReference type="STRING" id="400727.A0A2T7NDM4"/>
<keyword evidence="5" id="KW-1185">Reference proteome</keyword>
<organism evidence="4 5">
    <name type="scientific">Pomacea canaliculata</name>
    <name type="common">Golden apple snail</name>
    <dbReference type="NCBI Taxonomy" id="400727"/>
    <lineage>
        <taxon>Eukaryota</taxon>
        <taxon>Metazoa</taxon>
        <taxon>Spiralia</taxon>
        <taxon>Lophotrochozoa</taxon>
        <taxon>Mollusca</taxon>
        <taxon>Gastropoda</taxon>
        <taxon>Caenogastropoda</taxon>
        <taxon>Architaenioglossa</taxon>
        <taxon>Ampullarioidea</taxon>
        <taxon>Ampullariidae</taxon>
        <taxon>Pomacea</taxon>
    </lineage>
</organism>
<dbReference type="Pfam" id="PF01112">
    <property type="entry name" value="Asparaginase_2"/>
    <property type="match status" value="1"/>
</dbReference>
<evidence type="ECO:0000256" key="2">
    <source>
        <dbReference type="PIRSR" id="PIRSR600246-1"/>
    </source>
</evidence>
<dbReference type="Gene3D" id="3.60.20.30">
    <property type="entry name" value="(Glycosyl)asparaginase"/>
    <property type="match status" value="1"/>
</dbReference>
<dbReference type="FunFam" id="3.60.20.30:FF:000005">
    <property type="entry name" value="N(4)-(Beta-N-acetylglucosaminyl)-L-asparaginase"/>
    <property type="match status" value="1"/>
</dbReference>
<comment type="caution">
    <text evidence="4">The sequence shown here is derived from an EMBL/GenBank/DDBJ whole genome shotgun (WGS) entry which is preliminary data.</text>
</comment>
<protein>
    <submittedName>
        <fullName evidence="4">Uncharacterized protein</fullName>
    </submittedName>
</protein>
<dbReference type="Proteomes" id="UP000245119">
    <property type="component" value="Linkage Group LG13"/>
</dbReference>
<dbReference type="SUPFAM" id="SSF56235">
    <property type="entry name" value="N-terminal nucleophile aminohydrolases (Ntn hydrolases)"/>
    <property type="match status" value="1"/>
</dbReference>
<dbReference type="EMBL" id="PZQS01000013">
    <property type="protein sequence ID" value="PVD19273.1"/>
    <property type="molecule type" value="Genomic_DNA"/>
</dbReference>
<dbReference type="PANTHER" id="PTHR10188">
    <property type="entry name" value="L-ASPARAGINASE"/>
    <property type="match status" value="1"/>
</dbReference>
<evidence type="ECO:0000256" key="3">
    <source>
        <dbReference type="PIRSR" id="PIRSR600246-3"/>
    </source>
</evidence>
<dbReference type="InterPro" id="IPR029055">
    <property type="entry name" value="Ntn_hydrolases_N"/>
</dbReference>
<comment type="similarity">
    <text evidence="1">Belongs to the Ntn-hydrolase family.</text>
</comment>
<evidence type="ECO:0000313" key="4">
    <source>
        <dbReference type="EMBL" id="PVD19273.1"/>
    </source>
</evidence>
<reference evidence="4 5" key="1">
    <citation type="submission" date="2018-04" db="EMBL/GenBank/DDBJ databases">
        <title>The genome of golden apple snail Pomacea canaliculata provides insight into stress tolerance and invasive adaptation.</title>
        <authorList>
            <person name="Liu C."/>
            <person name="Liu B."/>
            <person name="Ren Y."/>
            <person name="Zhang Y."/>
            <person name="Wang H."/>
            <person name="Li S."/>
            <person name="Jiang F."/>
            <person name="Yin L."/>
            <person name="Zhang G."/>
            <person name="Qian W."/>
            <person name="Fan W."/>
        </authorList>
    </citation>
    <scope>NUCLEOTIDE SEQUENCE [LARGE SCALE GENOMIC DNA]</scope>
    <source>
        <strain evidence="4">SZHN2017</strain>
        <tissue evidence="4">Muscle</tissue>
    </source>
</reference>
<dbReference type="AlphaFoldDB" id="A0A2T7NDM4"/>
<accession>A0A2T7NDM4</accession>
<feature type="site" description="Cleavage; by autolysis" evidence="3">
    <location>
        <begin position="127"/>
        <end position="128"/>
    </location>
</feature>
<evidence type="ECO:0000256" key="1">
    <source>
        <dbReference type="ARBA" id="ARBA00010872"/>
    </source>
</evidence>
<dbReference type="GO" id="GO:0005737">
    <property type="term" value="C:cytoplasm"/>
    <property type="evidence" value="ECO:0007669"/>
    <property type="project" value="TreeGrafter"/>
</dbReference>
<feature type="active site" description="Nucleophile" evidence="2">
    <location>
        <position position="128"/>
    </location>
</feature>
<evidence type="ECO:0000313" key="5">
    <source>
        <dbReference type="Proteomes" id="UP000245119"/>
    </source>
</evidence>
<dbReference type="GO" id="GO:0003948">
    <property type="term" value="F:N4-(beta-N-acetylglucosaminyl)-L-asparaginase activity"/>
    <property type="evidence" value="ECO:0007669"/>
    <property type="project" value="TreeGrafter"/>
</dbReference>
<sequence>MRTGWSSRSVAEENENYGQYSVGKGGGRNARGELELDAAIMDGKNLNFGAVTALKGVTRAISVARSVMEKSPHSMLTGNGAVDFAIEQGFQIDSTLVHHSDEVGLSLATKGEMICKSNIQQQTAGHDTLGLIVLDTYGNIGAGVSTSGMTGKARGRVGDSALPGSGLYADNEVGAVCCSGDGDQIMKFCPSFHVLQFLKQGQSPEEACQNVVKNMVRRVGSPSSVEIGIIAVNSLTRSPFNSWVNWGKYAAHHRNRSGYLARLFALDADVLSTRHLSPSSVIIIISLLGTDLPRSKPTCQYHSIVGETRLSPIQRISSDRRLANQRRPVDPMLPLEGPLVDC</sequence>
<proteinExistence type="inferred from homology"/>
<dbReference type="OrthoDB" id="2262349at2759"/>